<sequence length="318" mass="35035">MSRGNNNNDILQYFSCSREAKRPRLDPESSIQKEGGKGTPKQQNVVSTTWADSKVSAHSPSRNEKKRTPVDIIEIDIIDNDADSSAGNDESLEAVTSISAANPFAKFAYKPVYDSSAVSSSAISAHKREPNCWKVSSSLISKPKSTCTKKQPPSNSKSSTGTTQQQQKNGFVRMKDLTIEEQNKITKKWHSLADPSASLEVRRYQVLLAARLHARCQEPTVRKAMNALREAMPEGVSVETMAAVDAEVLAHCISNLQFYNVKAQQVVKAAQEIQSRFQGEVPEDEFSLSQITGIGKCFADLLAFVNTRKKHEESALDS</sequence>
<dbReference type="Proteomes" id="UP000693970">
    <property type="component" value="Unassembled WGS sequence"/>
</dbReference>
<keyword evidence="1" id="KW-0227">DNA damage</keyword>
<reference evidence="7" key="2">
    <citation type="submission" date="2021-04" db="EMBL/GenBank/DDBJ databases">
        <authorList>
            <person name="Podell S."/>
        </authorList>
    </citation>
    <scope>NUCLEOTIDE SEQUENCE</scope>
    <source>
        <strain evidence="7">Hildebrandi</strain>
    </source>
</reference>
<evidence type="ECO:0000256" key="4">
    <source>
        <dbReference type="ARBA" id="ARBA00023295"/>
    </source>
</evidence>
<proteinExistence type="predicted"/>
<dbReference type="EMBL" id="JAGRRH010000013">
    <property type="protein sequence ID" value="KAG7361578.1"/>
    <property type="molecule type" value="Genomic_DNA"/>
</dbReference>
<dbReference type="InterPro" id="IPR003265">
    <property type="entry name" value="HhH-GPD_domain"/>
</dbReference>
<organism evidence="7 8">
    <name type="scientific">Nitzschia inconspicua</name>
    <dbReference type="NCBI Taxonomy" id="303405"/>
    <lineage>
        <taxon>Eukaryota</taxon>
        <taxon>Sar</taxon>
        <taxon>Stramenopiles</taxon>
        <taxon>Ochrophyta</taxon>
        <taxon>Bacillariophyta</taxon>
        <taxon>Bacillariophyceae</taxon>
        <taxon>Bacillariophycidae</taxon>
        <taxon>Bacillariales</taxon>
        <taxon>Bacillariaceae</taxon>
        <taxon>Nitzschia</taxon>
    </lineage>
</organism>
<dbReference type="GO" id="GO:0003906">
    <property type="term" value="F:DNA-(apurinic or apyrimidinic site) endonuclease activity"/>
    <property type="evidence" value="ECO:0007669"/>
    <property type="project" value="TreeGrafter"/>
</dbReference>
<feature type="compositionally biased region" description="Polar residues" evidence="5">
    <location>
        <begin position="1"/>
        <end position="10"/>
    </location>
</feature>
<dbReference type="PANTHER" id="PTHR43286">
    <property type="entry name" value="ENDONUCLEASE III-LIKE PROTEIN 1"/>
    <property type="match status" value="1"/>
</dbReference>
<dbReference type="OrthoDB" id="2099276at2759"/>
<dbReference type="Pfam" id="PF00730">
    <property type="entry name" value="HhH-GPD"/>
    <property type="match status" value="1"/>
</dbReference>
<feature type="region of interest" description="Disordered" evidence="5">
    <location>
        <begin position="143"/>
        <end position="173"/>
    </location>
</feature>
<keyword evidence="2" id="KW-0378">Hydrolase</keyword>
<feature type="region of interest" description="Disordered" evidence="5">
    <location>
        <begin position="1"/>
        <end position="68"/>
    </location>
</feature>
<dbReference type="PANTHER" id="PTHR43286:SF1">
    <property type="entry name" value="ENDONUCLEASE III-LIKE PROTEIN 1"/>
    <property type="match status" value="1"/>
</dbReference>
<evidence type="ECO:0000259" key="6">
    <source>
        <dbReference type="Pfam" id="PF00730"/>
    </source>
</evidence>
<evidence type="ECO:0000256" key="5">
    <source>
        <dbReference type="SAM" id="MobiDB-lite"/>
    </source>
</evidence>
<dbReference type="AlphaFoldDB" id="A0A9K3LH66"/>
<protein>
    <submittedName>
        <fullName evidence="7">DNA glycosylase</fullName>
    </submittedName>
</protein>
<evidence type="ECO:0000256" key="3">
    <source>
        <dbReference type="ARBA" id="ARBA00023204"/>
    </source>
</evidence>
<feature type="compositionally biased region" description="Polar residues" evidence="5">
    <location>
        <begin position="143"/>
        <end position="153"/>
    </location>
</feature>
<name>A0A9K3LH66_9STRA</name>
<dbReference type="GO" id="GO:0005634">
    <property type="term" value="C:nucleus"/>
    <property type="evidence" value="ECO:0007669"/>
    <property type="project" value="TreeGrafter"/>
</dbReference>
<feature type="compositionally biased region" description="Low complexity" evidence="5">
    <location>
        <begin position="154"/>
        <end position="170"/>
    </location>
</feature>
<dbReference type="GO" id="GO:0000703">
    <property type="term" value="F:oxidized pyrimidine nucleobase lesion DNA N-glycosylase activity"/>
    <property type="evidence" value="ECO:0007669"/>
    <property type="project" value="TreeGrafter"/>
</dbReference>
<keyword evidence="3" id="KW-0234">DNA repair</keyword>
<feature type="domain" description="HhH-GPD" evidence="6">
    <location>
        <begin position="212"/>
        <end position="283"/>
    </location>
</feature>
<evidence type="ECO:0000313" key="7">
    <source>
        <dbReference type="EMBL" id="KAG7361578.1"/>
    </source>
</evidence>
<dbReference type="GO" id="GO:0006285">
    <property type="term" value="P:base-excision repair, AP site formation"/>
    <property type="evidence" value="ECO:0007669"/>
    <property type="project" value="TreeGrafter"/>
</dbReference>
<gene>
    <name evidence="7" type="ORF">IV203_036679</name>
</gene>
<evidence type="ECO:0000256" key="2">
    <source>
        <dbReference type="ARBA" id="ARBA00022801"/>
    </source>
</evidence>
<accession>A0A9K3LH66</accession>
<feature type="compositionally biased region" description="Polar residues" evidence="5">
    <location>
        <begin position="40"/>
        <end position="60"/>
    </location>
</feature>
<comment type="caution">
    <text evidence="7">The sequence shown here is derived from an EMBL/GenBank/DDBJ whole genome shotgun (WGS) entry which is preliminary data.</text>
</comment>
<keyword evidence="8" id="KW-1185">Reference proteome</keyword>
<dbReference type="GO" id="GO:0006289">
    <property type="term" value="P:nucleotide-excision repair"/>
    <property type="evidence" value="ECO:0007669"/>
    <property type="project" value="TreeGrafter"/>
</dbReference>
<reference evidence="7" key="1">
    <citation type="journal article" date="2021" name="Sci. Rep.">
        <title>Diploid genomic architecture of Nitzschia inconspicua, an elite biomass production diatom.</title>
        <authorList>
            <person name="Oliver A."/>
            <person name="Podell S."/>
            <person name="Pinowska A."/>
            <person name="Traller J.C."/>
            <person name="Smith S.R."/>
            <person name="McClure R."/>
            <person name="Beliaev A."/>
            <person name="Bohutskyi P."/>
            <person name="Hill E.A."/>
            <person name="Rabines A."/>
            <person name="Zheng H."/>
            <person name="Allen L.Z."/>
            <person name="Kuo A."/>
            <person name="Grigoriev I.V."/>
            <person name="Allen A.E."/>
            <person name="Hazlebeck D."/>
            <person name="Allen E.E."/>
        </authorList>
    </citation>
    <scope>NUCLEOTIDE SEQUENCE</scope>
    <source>
        <strain evidence="7">Hildebrandi</strain>
    </source>
</reference>
<evidence type="ECO:0000256" key="1">
    <source>
        <dbReference type="ARBA" id="ARBA00022763"/>
    </source>
</evidence>
<evidence type="ECO:0000313" key="8">
    <source>
        <dbReference type="Proteomes" id="UP000693970"/>
    </source>
</evidence>
<feature type="compositionally biased region" description="Basic and acidic residues" evidence="5">
    <location>
        <begin position="18"/>
        <end position="27"/>
    </location>
</feature>
<keyword evidence="4" id="KW-0326">Glycosidase</keyword>